<evidence type="ECO:0000313" key="9">
    <source>
        <dbReference type="EMBL" id="QGN15396.1"/>
    </source>
</evidence>
<keyword evidence="4 6" id="KW-0472">Membrane</keyword>
<keyword evidence="10" id="KW-1185">Reference proteome</keyword>
<dbReference type="SUPFAM" id="SSF49313">
    <property type="entry name" value="Cadherin-like"/>
    <property type="match status" value="3"/>
</dbReference>
<evidence type="ECO:0000256" key="5">
    <source>
        <dbReference type="SAM" id="MobiDB-lite"/>
    </source>
</evidence>
<feature type="region of interest" description="Disordered" evidence="5">
    <location>
        <begin position="633"/>
        <end position="785"/>
    </location>
</feature>
<feature type="signal peptide" evidence="7">
    <location>
        <begin position="1"/>
        <end position="20"/>
    </location>
</feature>
<dbReference type="Proteomes" id="UP000422736">
    <property type="component" value="Chromosome 3"/>
</dbReference>
<feature type="domain" description="Dystroglycan-type cadherin-like" evidence="8">
    <location>
        <begin position="140"/>
        <end position="250"/>
    </location>
</feature>
<feature type="region of interest" description="Disordered" evidence="5">
    <location>
        <begin position="519"/>
        <end position="557"/>
    </location>
</feature>
<dbReference type="InterPro" id="IPR006644">
    <property type="entry name" value="Cadg"/>
</dbReference>
<evidence type="ECO:0000256" key="6">
    <source>
        <dbReference type="SAM" id="Phobius"/>
    </source>
</evidence>
<keyword evidence="7" id="KW-0732">Signal</keyword>
<sequence>MKAGLLVSSTLSLFCAVAYASVYEAYPVNKQIPPIARVDEDFQFKISNDTFKSTSDGSVQVSYNAYEMPNWLSFDSGSLTFSGKPSLDFLEGEETRYFNVVLEGTDSSDSSSSNTTCQLVATKRSGISVASDFNLLNLLKNYGFTNGKDALKLSPRDIFNVTFERSYFEGLDNDTVLTYYGRSTQYNAPLPNWVFFDVNNLKFSGTAPVVNSQIAPEMDYSFSLIATDIDGFAAASIDFQIVVGAHRLTTSIENTLVINITDSGSFSYPIPLDYIYLDDTVISKSDLGNIELVNAPESIKISDNYTLTGKLPSDNETSSFQLSIYDKYEDVVYLNFLVESTQNLFAIASFPSVNVTRGEYFDYSLLPSQFTSFSETKVSASFNSENNWLHFQPSNLTFFGEVPNDFDSLSVEIVAAVGSKKESRTLKMIGIDGKTHSHTSSSTSSSASSSSTSSVTSTVDGKSTATATSTSTVAPNAINKKKKSNNTVAIACGVAIPVAVILILLLLLLLWRRRRNEKKNNDKEKMAISSPDPKNPANEPNDIGAENPFSDENTLDSDDLSTEAKRLGTLNAMKLDDVSNSSSITFSDEKVGESIYEDAQMATSRDMLVRDDESSVFDDKYRTSSVYFQNAPSQRKSWRFSKGKMQDEDKTMRQSYASLNTVSTQELLTSELKNNTTLPHDPRKSSLGLRDSVFWSKDQSSSPLKTVSEDSARSAEEKIKSESAHSSMSSDDLIPMKQEDGRYKWVENDRPVRKHSTKRVGSVRQKVGVDIRNANQFAGESPERI</sequence>
<name>A0ABX6EU80_KLUMA</name>
<feature type="transmembrane region" description="Helical" evidence="6">
    <location>
        <begin position="488"/>
        <end position="511"/>
    </location>
</feature>
<feature type="compositionally biased region" description="Polar residues" evidence="5">
    <location>
        <begin position="653"/>
        <end position="678"/>
    </location>
</feature>
<organism evidence="9 10">
    <name type="scientific">Kluyveromyces marxianus</name>
    <name type="common">Yeast</name>
    <name type="synonym">Candida kefyr</name>
    <dbReference type="NCBI Taxonomy" id="4911"/>
    <lineage>
        <taxon>Eukaryota</taxon>
        <taxon>Fungi</taxon>
        <taxon>Dikarya</taxon>
        <taxon>Ascomycota</taxon>
        <taxon>Saccharomycotina</taxon>
        <taxon>Saccharomycetes</taxon>
        <taxon>Saccharomycetales</taxon>
        <taxon>Saccharomycetaceae</taxon>
        <taxon>Kluyveromyces</taxon>
    </lineage>
</organism>
<dbReference type="InterPro" id="IPR015919">
    <property type="entry name" value="Cadherin-like_sf"/>
</dbReference>
<evidence type="ECO:0000256" key="7">
    <source>
        <dbReference type="SAM" id="SignalP"/>
    </source>
</evidence>
<dbReference type="Pfam" id="PF05345">
    <property type="entry name" value="He_PIG"/>
    <property type="match status" value="1"/>
</dbReference>
<gene>
    <name evidence="9" type="primary">AXL2</name>
    <name evidence="9" type="ORF">FIM1_2086</name>
</gene>
<dbReference type="InterPro" id="IPR013783">
    <property type="entry name" value="Ig-like_fold"/>
</dbReference>
<dbReference type="InterPro" id="IPR051694">
    <property type="entry name" value="Immunoregulatory_rcpt-like"/>
</dbReference>
<feature type="domain" description="Dystroglycan-type cadherin-like" evidence="8">
    <location>
        <begin position="23"/>
        <end position="128"/>
    </location>
</feature>
<proteinExistence type="predicted"/>
<keyword evidence="3 6" id="KW-1133">Transmembrane helix</keyword>
<reference evidence="9 10" key="1">
    <citation type="submission" date="2016-03" db="EMBL/GenBank/DDBJ databases">
        <title>How can Kluyveromyces marxianus grow so fast - potential evolutionary course in Saccharomyces Complex revealed by comparative genomics.</title>
        <authorList>
            <person name="Mo W."/>
            <person name="Lu W."/>
            <person name="Yang X."/>
            <person name="Qi J."/>
            <person name="Lv H."/>
        </authorList>
    </citation>
    <scope>NUCLEOTIDE SEQUENCE [LARGE SCALE GENOMIC DNA]</scope>
    <source>
        <strain evidence="9 10">FIM1</strain>
    </source>
</reference>
<feature type="compositionally biased region" description="Low complexity" evidence="5">
    <location>
        <begin position="438"/>
        <end position="470"/>
    </location>
</feature>
<evidence type="ECO:0000313" key="10">
    <source>
        <dbReference type="Proteomes" id="UP000422736"/>
    </source>
</evidence>
<dbReference type="Gene3D" id="2.60.40.10">
    <property type="entry name" value="Immunoglobulins"/>
    <property type="match status" value="3"/>
</dbReference>
<evidence type="ECO:0000256" key="1">
    <source>
        <dbReference type="ARBA" id="ARBA00004167"/>
    </source>
</evidence>
<feature type="compositionally biased region" description="Basic and acidic residues" evidence="5">
    <location>
        <begin position="737"/>
        <end position="751"/>
    </location>
</feature>
<dbReference type="SMART" id="SM00736">
    <property type="entry name" value="CADG"/>
    <property type="match status" value="3"/>
</dbReference>
<protein>
    <submittedName>
        <fullName evidence="9">Protein AXL2</fullName>
    </submittedName>
</protein>
<dbReference type="EMBL" id="CP015056">
    <property type="protein sequence ID" value="QGN15396.1"/>
    <property type="molecule type" value="Genomic_DNA"/>
</dbReference>
<feature type="region of interest" description="Disordered" evidence="5">
    <location>
        <begin position="431"/>
        <end position="470"/>
    </location>
</feature>
<feature type="compositionally biased region" description="Basic and acidic residues" evidence="5">
    <location>
        <begin position="707"/>
        <end position="723"/>
    </location>
</feature>
<evidence type="ECO:0000256" key="4">
    <source>
        <dbReference type="ARBA" id="ARBA00023136"/>
    </source>
</evidence>
<comment type="subcellular location">
    <subcellularLocation>
        <location evidence="1">Membrane</location>
        <topology evidence="1">Single-pass membrane protein</topology>
    </subcellularLocation>
</comment>
<evidence type="ECO:0000256" key="3">
    <source>
        <dbReference type="ARBA" id="ARBA00022989"/>
    </source>
</evidence>
<keyword evidence="2 6" id="KW-0812">Transmembrane</keyword>
<evidence type="ECO:0000256" key="2">
    <source>
        <dbReference type="ARBA" id="ARBA00022692"/>
    </source>
</evidence>
<feature type="domain" description="Dystroglycan-type cadherin-like" evidence="8">
    <location>
        <begin position="345"/>
        <end position="436"/>
    </location>
</feature>
<dbReference type="PANTHER" id="PTHR15549">
    <property type="entry name" value="PAIRED IMMUNOGLOBULIN-LIKE TYPE 2 RECEPTOR"/>
    <property type="match status" value="1"/>
</dbReference>
<accession>A0ABX6EU80</accession>
<feature type="chain" id="PRO_5046247730" evidence="7">
    <location>
        <begin position="21"/>
        <end position="785"/>
    </location>
</feature>
<evidence type="ECO:0000259" key="8">
    <source>
        <dbReference type="SMART" id="SM00736"/>
    </source>
</evidence>